<dbReference type="GO" id="GO:0000166">
    <property type="term" value="F:nucleotide binding"/>
    <property type="evidence" value="ECO:0007669"/>
    <property type="project" value="InterPro"/>
</dbReference>
<dbReference type="InterPro" id="IPR000683">
    <property type="entry name" value="Gfo/Idh/MocA-like_OxRdtase_N"/>
</dbReference>
<dbReference type="PROSITE" id="PS51318">
    <property type="entry name" value="TAT"/>
    <property type="match status" value="1"/>
</dbReference>
<dbReference type="OrthoDB" id="9781031at2"/>
<dbReference type="InterPro" id="IPR004104">
    <property type="entry name" value="Gfo/Idh/MocA-like_OxRdtase_C"/>
</dbReference>
<evidence type="ECO:0000313" key="5">
    <source>
        <dbReference type="Proteomes" id="UP000295479"/>
    </source>
</evidence>
<dbReference type="InterPro" id="IPR051450">
    <property type="entry name" value="Gfo/Idh/MocA_Oxidoreductases"/>
</dbReference>
<gene>
    <name evidence="4" type="ORF">E0F76_17470</name>
</gene>
<sequence length="479" mass="54927">MKSKIIKEFTRRDFIKSTGVVLAGSMVSTSAFASVLGETKSGKRRVAMVGTGSRGNSLYGKFLMKEYGDLVEFVGLCDSNEGRVKYSKKNIGVNCPTFTDFDKMLDTVAMDLLIVTTVDATHHEFIIKGLAKNIDVLTEKPMTTDETKCQMIIDAEKKSKGKLIMAFNYRYGKVFTKLKEVIESKEIGELISVDLHWYLNTYHGADYFRRWHGLRKNSGTLLLHKSAHHFDLLNWFIGSDPVEVYANGALEKYGKNNSFRGTNCRPCVHKDKCSFYWDMTKDEESMKLYADNEKYDGYLRDNCLFREEIDIYDKMSVLIKYANNVEVTYSLTTYSPFEGYRFAFNGKDGRLETEEGIPWRGKENEDQSNIHSTEMNQSSHATETQKYHEIVSQRNFEDYKKTELPYLRSGHWGGDKLMFDEIFRGQNEYPTFHHAANVRDGSTAVLIGIAARKSIEEGRPIKIAELTDLVPQVNKWKNI</sequence>
<dbReference type="Gene3D" id="3.30.360.10">
    <property type="entry name" value="Dihydrodipicolinate Reductase, domain 2"/>
    <property type="match status" value="1"/>
</dbReference>
<dbReference type="EMBL" id="SMFK01000019">
    <property type="protein sequence ID" value="TDD94082.1"/>
    <property type="molecule type" value="Genomic_DNA"/>
</dbReference>
<evidence type="ECO:0000259" key="2">
    <source>
        <dbReference type="Pfam" id="PF01408"/>
    </source>
</evidence>
<dbReference type="PANTHER" id="PTHR43377:SF2">
    <property type="entry name" value="BINDING ROSSMANN FOLD OXIDOREDUCTASE, PUTATIVE (AFU_ORTHOLOGUE AFUA_4G00560)-RELATED"/>
    <property type="match status" value="1"/>
</dbReference>
<reference evidence="4 5" key="1">
    <citation type="submission" date="2019-03" db="EMBL/GenBank/DDBJ databases">
        <title>Flavobacterium AR-3-4 sp. nov. isolated from arctic soil.</title>
        <authorList>
            <person name="Chaudhary D.K."/>
        </authorList>
    </citation>
    <scope>NUCLEOTIDE SEQUENCE [LARGE SCALE GENOMIC DNA]</scope>
    <source>
        <strain evidence="4 5">AR-3-4</strain>
    </source>
</reference>
<comment type="caution">
    <text evidence="4">The sequence shown here is derived from an EMBL/GenBank/DDBJ whole genome shotgun (WGS) entry which is preliminary data.</text>
</comment>
<dbReference type="Pfam" id="PF02894">
    <property type="entry name" value="GFO_IDH_MocA_C"/>
    <property type="match status" value="1"/>
</dbReference>
<evidence type="ECO:0000313" key="4">
    <source>
        <dbReference type="EMBL" id="TDD94082.1"/>
    </source>
</evidence>
<dbReference type="InterPro" id="IPR006311">
    <property type="entry name" value="TAT_signal"/>
</dbReference>
<feature type="domain" description="Gfo/Idh/MocA-like oxidoreductase N-terminal" evidence="2">
    <location>
        <begin position="45"/>
        <end position="166"/>
    </location>
</feature>
<feature type="domain" description="Gfo/Idh/MocA-like oxidoreductase C-terminal" evidence="3">
    <location>
        <begin position="179"/>
        <end position="463"/>
    </location>
</feature>
<feature type="region of interest" description="Disordered" evidence="1">
    <location>
        <begin position="361"/>
        <end position="384"/>
    </location>
</feature>
<dbReference type="Proteomes" id="UP000295479">
    <property type="component" value="Unassembled WGS sequence"/>
</dbReference>
<feature type="compositionally biased region" description="Polar residues" evidence="1">
    <location>
        <begin position="367"/>
        <end position="382"/>
    </location>
</feature>
<name>A0A4R5CAL2_9FLAO</name>
<accession>A0A4R5CAL2</accession>
<keyword evidence="5" id="KW-1185">Reference proteome</keyword>
<dbReference type="SUPFAM" id="SSF55347">
    <property type="entry name" value="Glyceraldehyde-3-phosphate dehydrogenase-like, C-terminal domain"/>
    <property type="match status" value="1"/>
</dbReference>
<dbReference type="PANTHER" id="PTHR43377">
    <property type="entry name" value="BILIVERDIN REDUCTASE A"/>
    <property type="match status" value="1"/>
</dbReference>
<evidence type="ECO:0000259" key="3">
    <source>
        <dbReference type="Pfam" id="PF02894"/>
    </source>
</evidence>
<dbReference type="SUPFAM" id="SSF51735">
    <property type="entry name" value="NAD(P)-binding Rossmann-fold domains"/>
    <property type="match status" value="1"/>
</dbReference>
<proteinExistence type="predicted"/>
<dbReference type="Gene3D" id="3.40.50.720">
    <property type="entry name" value="NAD(P)-binding Rossmann-like Domain"/>
    <property type="match status" value="1"/>
</dbReference>
<dbReference type="InterPro" id="IPR036291">
    <property type="entry name" value="NAD(P)-bd_dom_sf"/>
</dbReference>
<evidence type="ECO:0000256" key="1">
    <source>
        <dbReference type="SAM" id="MobiDB-lite"/>
    </source>
</evidence>
<dbReference type="RefSeq" id="WP_132009230.1">
    <property type="nucleotide sequence ID" value="NZ_SMFK01000019.1"/>
</dbReference>
<dbReference type="Pfam" id="PF01408">
    <property type="entry name" value="GFO_IDH_MocA"/>
    <property type="match status" value="1"/>
</dbReference>
<organism evidence="4 5">
    <name type="scientific">Flavobacterium cellulosilyticum</name>
    <dbReference type="NCBI Taxonomy" id="2541731"/>
    <lineage>
        <taxon>Bacteria</taxon>
        <taxon>Pseudomonadati</taxon>
        <taxon>Bacteroidota</taxon>
        <taxon>Flavobacteriia</taxon>
        <taxon>Flavobacteriales</taxon>
        <taxon>Flavobacteriaceae</taxon>
        <taxon>Flavobacterium</taxon>
    </lineage>
</organism>
<dbReference type="AlphaFoldDB" id="A0A4R5CAL2"/>
<protein>
    <submittedName>
        <fullName evidence="4">Gfo/Idh/MocA family oxidoreductase</fullName>
    </submittedName>
</protein>